<sequence length="199" mass="21770">MMPSRGLTALLAASLAALWLSGCATSGTPPTHYTLPDAPIADATPDVSADRLLVIRPIRLARYLDVEGIVFQLDDITIQQAQGHQWAEPLGRQLERGLRDRLAARLPGTRVMLDGDTTRSDTPLALRLEVDRFQGRHDGMAVAEGRWQLRNADGELLSLTPFSLTTPLETDGYPALVQALGQDLDRLADRLASAIKRLR</sequence>
<protein>
    <recommendedName>
        <fullName evidence="2">ABC-type transport auxiliary lipoprotein component domain-containing protein</fullName>
    </recommendedName>
</protein>
<dbReference type="InterPro" id="IPR005586">
    <property type="entry name" value="ABC_trans_aux"/>
</dbReference>
<dbReference type="PROSITE" id="PS51257">
    <property type="entry name" value="PROKAR_LIPOPROTEIN"/>
    <property type="match status" value="1"/>
</dbReference>
<dbReference type="Pfam" id="PF03886">
    <property type="entry name" value="ABC_trans_aux"/>
    <property type="match status" value="1"/>
</dbReference>
<dbReference type="Proteomes" id="UP000184248">
    <property type="component" value="Unassembled WGS sequence"/>
</dbReference>
<evidence type="ECO:0000259" key="2">
    <source>
        <dbReference type="Pfam" id="PF03886"/>
    </source>
</evidence>
<evidence type="ECO:0000313" key="3">
    <source>
        <dbReference type="EMBL" id="SHJ99244.1"/>
    </source>
</evidence>
<keyword evidence="4" id="KW-1185">Reference proteome</keyword>
<accession>A0A1M6NUG5</accession>
<dbReference type="RefSeq" id="WP_244534400.1">
    <property type="nucleotide sequence ID" value="NZ_BDEO01000001.1"/>
</dbReference>
<feature type="signal peptide" evidence="1">
    <location>
        <begin position="1"/>
        <end position="26"/>
    </location>
</feature>
<evidence type="ECO:0000256" key="1">
    <source>
        <dbReference type="SAM" id="SignalP"/>
    </source>
</evidence>
<feature type="domain" description="ABC-type transport auxiliary lipoprotein component" evidence="2">
    <location>
        <begin position="33"/>
        <end position="192"/>
    </location>
</feature>
<gene>
    <name evidence="3" type="ORF">SAMN05192556_101517</name>
</gene>
<dbReference type="Gene3D" id="3.40.50.10610">
    <property type="entry name" value="ABC-type transport auxiliary lipoprotein component"/>
    <property type="match status" value="1"/>
</dbReference>
<dbReference type="EMBL" id="FRAL01000001">
    <property type="protein sequence ID" value="SHJ99244.1"/>
    <property type="molecule type" value="Genomic_DNA"/>
</dbReference>
<keyword evidence="1" id="KW-0732">Signal</keyword>
<proteinExistence type="predicted"/>
<reference evidence="4" key="1">
    <citation type="submission" date="2016-11" db="EMBL/GenBank/DDBJ databases">
        <authorList>
            <person name="Varghese N."/>
            <person name="Submissions S."/>
        </authorList>
    </citation>
    <scope>NUCLEOTIDE SEQUENCE [LARGE SCALE GENOMIC DNA]</scope>
    <source>
        <strain evidence="4">ALO Sharm</strain>
    </source>
</reference>
<dbReference type="AlphaFoldDB" id="A0A1M6NUG5"/>
<name>A0A1M6NUG5_9GAMM</name>
<dbReference type="SUPFAM" id="SSF159594">
    <property type="entry name" value="XCC0632-like"/>
    <property type="match status" value="1"/>
</dbReference>
<evidence type="ECO:0000313" key="4">
    <source>
        <dbReference type="Proteomes" id="UP000184248"/>
    </source>
</evidence>
<organism evidence="3 4">
    <name type="scientific">Halomonas caseinilytica</name>
    <dbReference type="NCBI Taxonomy" id="438744"/>
    <lineage>
        <taxon>Bacteria</taxon>
        <taxon>Pseudomonadati</taxon>
        <taxon>Pseudomonadota</taxon>
        <taxon>Gammaproteobacteria</taxon>
        <taxon>Oceanospirillales</taxon>
        <taxon>Halomonadaceae</taxon>
        <taxon>Halomonas</taxon>
    </lineage>
</organism>
<feature type="chain" id="PRO_5013268869" description="ABC-type transport auxiliary lipoprotein component domain-containing protein" evidence="1">
    <location>
        <begin position="27"/>
        <end position="199"/>
    </location>
</feature>